<dbReference type="InterPro" id="IPR001920">
    <property type="entry name" value="Asp/Glu_race"/>
</dbReference>
<dbReference type="NCBIfam" id="TIGR00035">
    <property type="entry name" value="asp_race"/>
    <property type="match status" value="1"/>
</dbReference>
<dbReference type="AlphaFoldDB" id="A0A1M6ELR5"/>
<dbReference type="STRING" id="1121476.SAMN02745751_01242"/>
<proteinExistence type="inferred from homology"/>
<protein>
    <submittedName>
        <fullName evidence="3">Aspartate racemase</fullName>
    </submittedName>
</protein>
<evidence type="ECO:0000256" key="2">
    <source>
        <dbReference type="ARBA" id="ARBA00023235"/>
    </source>
</evidence>
<dbReference type="InterPro" id="IPR033134">
    <property type="entry name" value="Asp/Glu_racemase_AS_2"/>
</dbReference>
<evidence type="ECO:0000313" key="3">
    <source>
        <dbReference type="EMBL" id="SHI86457.1"/>
    </source>
</evidence>
<reference evidence="3 4" key="1">
    <citation type="submission" date="2016-11" db="EMBL/GenBank/DDBJ databases">
        <authorList>
            <person name="Jaros S."/>
            <person name="Januszkiewicz K."/>
            <person name="Wedrychowicz H."/>
        </authorList>
    </citation>
    <scope>NUCLEOTIDE SEQUENCE [LARGE SCALE GENOMIC DNA]</scope>
    <source>
        <strain evidence="3 4">DSM 17477</strain>
    </source>
</reference>
<keyword evidence="4" id="KW-1185">Reference proteome</keyword>
<dbReference type="Gene3D" id="3.40.50.1860">
    <property type="match status" value="2"/>
</dbReference>
<name>A0A1M6ELR5_9FIRM</name>
<dbReference type="EMBL" id="FQZL01000007">
    <property type="protein sequence ID" value="SHI86457.1"/>
    <property type="molecule type" value="Genomic_DNA"/>
</dbReference>
<dbReference type="RefSeq" id="WP_073048666.1">
    <property type="nucleotide sequence ID" value="NZ_FQZL01000007.1"/>
</dbReference>
<dbReference type="PANTHER" id="PTHR21198:SF7">
    <property type="entry name" value="ASPARTATE-GLUTAMATE RACEMASE FAMILY"/>
    <property type="match status" value="1"/>
</dbReference>
<dbReference type="Proteomes" id="UP000184052">
    <property type="component" value="Unassembled WGS sequence"/>
</dbReference>
<dbReference type="SUPFAM" id="SSF53681">
    <property type="entry name" value="Aspartate/glutamate racemase"/>
    <property type="match status" value="2"/>
</dbReference>
<evidence type="ECO:0000313" key="4">
    <source>
        <dbReference type="Proteomes" id="UP000184052"/>
    </source>
</evidence>
<dbReference type="InterPro" id="IPR004380">
    <property type="entry name" value="Asp_race"/>
</dbReference>
<dbReference type="GO" id="GO:0047661">
    <property type="term" value="F:amino-acid racemase activity"/>
    <property type="evidence" value="ECO:0007669"/>
    <property type="project" value="InterPro"/>
</dbReference>
<sequence>MEPIIGIIGGMGPKATLDFYGKLLKNFGATTDQGHPRVLIDSNTKVPDRTTYILNGGQNPLPELVKSAKVLIDGGATILAMPCNTAHYFYTGIVEAIDNESITFIHMIDETGRYLKRNNIDRVLLLATQGTYSTNLYQKALKNHEIEVVVPNESIQNDLMKMIYDLKKGRDRFEKEELVHIIEEARRLELKGIVLGCTELPLIFESAGMSDQAVDATSVLVQATIDEFYKKSMTVKKI</sequence>
<dbReference type="Pfam" id="PF01177">
    <property type="entry name" value="Asp_Glu_race"/>
    <property type="match status" value="1"/>
</dbReference>
<evidence type="ECO:0000256" key="1">
    <source>
        <dbReference type="ARBA" id="ARBA00007847"/>
    </source>
</evidence>
<dbReference type="OrthoDB" id="9803739at2"/>
<dbReference type="PROSITE" id="PS00924">
    <property type="entry name" value="ASP_GLU_RACEMASE_2"/>
    <property type="match status" value="1"/>
</dbReference>
<organism evidence="3 4">
    <name type="scientific">Dethiosulfatibacter aminovorans DSM 17477</name>
    <dbReference type="NCBI Taxonomy" id="1121476"/>
    <lineage>
        <taxon>Bacteria</taxon>
        <taxon>Bacillati</taxon>
        <taxon>Bacillota</taxon>
        <taxon>Tissierellia</taxon>
        <taxon>Dethiosulfatibacter</taxon>
    </lineage>
</organism>
<keyword evidence="2" id="KW-0413">Isomerase</keyword>
<dbReference type="PANTHER" id="PTHR21198">
    <property type="entry name" value="GLUTAMATE RACEMASE"/>
    <property type="match status" value="1"/>
</dbReference>
<comment type="similarity">
    <text evidence="1">Belongs to the aspartate/glutamate racemases family.</text>
</comment>
<accession>A0A1M6ELR5</accession>
<dbReference type="InterPro" id="IPR015942">
    <property type="entry name" value="Asp/Glu/hydantoin_racemase"/>
</dbReference>
<gene>
    <name evidence="3" type="ORF">SAMN02745751_01242</name>
</gene>